<keyword evidence="2" id="KW-1185">Reference proteome</keyword>
<dbReference type="EMBL" id="JAFIMR010000009">
    <property type="protein sequence ID" value="KAI1874454.1"/>
    <property type="molecule type" value="Genomic_DNA"/>
</dbReference>
<proteinExistence type="predicted"/>
<dbReference type="Gene3D" id="3.10.450.50">
    <property type="match status" value="2"/>
</dbReference>
<evidence type="ECO:0000313" key="2">
    <source>
        <dbReference type="Proteomes" id="UP000829685"/>
    </source>
</evidence>
<organism evidence="1 2">
    <name type="scientific">Neoarthrinium moseri</name>
    <dbReference type="NCBI Taxonomy" id="1658444"/>
    <lineage>
        <taxon>Eukaryota</taxon>
        <taxon>Fungi</taxon>
        <taxon>Dikarya</taxon>
        <taxon>Ascomycota</taxon>
        <taxon>Pezizomycotina</taxon>
        <taxon>Sordariomycetes</taxon>
        <taxon>Xylariomycetidae</taxon>
        <taxon>Amphisphaeriales</taxon>
        <taxon>Apiosporaceae</taxon>
        <taxon>Neoarthrinium</taxon>
    </lineage>
</organism>
<sequence>MAASLDDLRLQNEEVLDRFLNTPFWESDDAISSLLSRDCILDFPFAPPGMPKSFDRPRRAVLTSWLRRTVKNWSRPQDSIVKYPTKDLSRFWIESRTVADVTWGGPHVRKFDCTHVELVVINDGKVTLARTWSDPLPYYTAAGMNLPIFHYSGRWGVPVPEKQYALPDKIPEEGDEATALRQKLFDIFLRPNYFDTEREGPKKAQWFTKDFMPNMPFMPKGMVRQYNDEFLASCNEWLYSSLVEWDQQVTDFHEDKFLDPNVSIIETNGSRGLAKWDPSGAVSGYFNDYVIMVKLEDFQIAEVKEWLDPVNKLLAAGTMVPCFPFFY</sequence>
<dbReference type="AlphaFoldDB" id="A0A9P9WQ71"/>
<dbReference type="Proteomes" id="UP000829685">
    <property type="component" value="Unassembled WGS sequence"/>
</dbReference>
<reference evidence="1" key="1">
    <citation type="submission" date="2021-03" db="EMBL/GenBank/DDBJ databases">
        <title>Revisited historic fungal species revealed as producer of novel bioactive compounds through whole genome sequencing and comparative genomics.</title>
        <authorList>
            <person name="Vignolle G.A."/>
            <person name="Hochenegger N."/>
            <person name="Mach R.L."/>
            <person name="Mach-Aigner A.R."/>
            <person name="Javad Rahimi M."/>
            <person name="Salim K.A."/>
            <person name="Chan C.M."/>
            <person name="Lim L.B.L."/>
            <person name="Cai F."/>
            <person name="Druzhinina I.S."/>
            <person name="U'Ren J.M."/>
            <person name="Derntl C."/>
        </authorList>
    </citation>
    <scope>NUCLEOTIDE SEQUENCE</scope>
    <source>
        <strain evidence="1">TUCIM 5799</strain>
    </source>
</reference>
<comment type="caution">
    <text evidence="1">The sequence shown here is derived from an EMBL/GenBank/DDBJ whole genome shotgun (WGS) entry which is preliminary data.</text>
</comment>
<name>A0A9P9WQ71_9PEZI</name>
<gene>
    <name evidence="1" type="ORF">JX265_004662</name>
</gene>
<protein>
    <submittedName>
        <fullName evidence="1">Uncharacterized protein</fullName>
    </submittedName>
</protein>
<dbReference type="InterPro" id="IPR032710">
    <property type="entry name" value="NTF2-like_dom_sf"/>
</dbReference>
<dbReference type="SUPFAM" id="SSF54427">
    <property type="entry name" value="NTF2-like"/>
    <property type="match status" value="1"/>
</dbReference>
<evidence type="ECO:0000313" key="1">
    <source>
        <dbReference type="EMBL" id="KAI1874454.1"/>
    </source>
</evidence>
<dbReference type="OrthoDB" id="4296086at2759"/>
<accession>A0A9P9WQ71</accession>